<dbReference type="PANTHER" id="PTHR44360">
    <property type="entry name" value="DNAJ HOMOLOG SUBFAMILY B MEMBER 9"/>
    <property type="match status" value="1"/>
</dbReference>
<dbReference type="InterPro" id="IPR036869">
    <property type="entry name" value="J_dom_sf"/>
</dbReference>
<dbReference type="GO" id="GO:0051787">
    <property type="term" value="F:misfolded protein binding"/>
    <property type="evidence" value="ECO:0007669"/>
    <property type="project" value="TreeGrafter"/>
</dbReference>
<accession>A0A1J5J4K1</accession>
<dbReference type="InterPro" id="IPR018253">
    <property type="entry name" value="DnaJ_domain_CS"/>
</dbReference>
<dbReference type="PROSITE" id="PS50076">
    <property type="entry name" value="DNAJ_2"/>
    <property type="match status" value="1"/>
</dbReference>
<evidence type="ECO:0000313" key="6">
    <source>
        <dbReference type="Proteomes" id="UP000183245"/>
    </source>
</evidence>
<keyword evidence="3" id="KW-1133">Transmembrane helix</keyword>
<dbReference type="STRING" id="1817892.AUK40_01515"/>
<dbReference type="Proteomes" id="UP000183245">
    <property type="component" value="Unassembled WGS sequence"/>
</dbReference>
<dbReference type="InterPro" id="IPR001623">
    <property type="entry name" value="DnaJ_domain"/>
</dbReference>
<feature type="transmembrane region" description="Helical" evidence="3">
    <location>
        <begin position="155"/>
        <end position="174"/>
    </location>
</feature>
<comment type="caution">
    <text evidence="5">The sequence shown here is derived from an EMBL/GenBank/DDBJ whole genome shotgun (WGS) entry which is preliminary data.</text>
</comment>
<dbReference type="GO" id="GO:0036503">
    <property type="term" value="P:ERAD pathway"/>
    <property type="evidence" value="ECO:0007669"/>
    <property type="project" value="TreeGrafter"/>
</dbReference>
<evidence type="ECO:0000256" key="2">
    <source>
        <dbReference type="SAM" id="MobiDB-lite"/>
    </source>
</evidence>
<dbReference type="CDD" id="cd06257">
    <property type="entry name" value="DnaJ"/>
    <property type="match status" value="1"/>
</dbReference>
<dbReference type="PROSITE" id="PS00636">
    <property type="entry name" value="DNAJ_1"/>
    <property type="match status" value="1"/>
</dbReference>
<feature type="transmembrane region" description="Helical" evidence="3">
    <location>
        <begin position="195"/>
        <end position="217"/>
    </location>
</feature>
<feature type="transmembrane region" description="Helical" evidence="3">
    <location>
        <begin position="258"/>
        <end position="283"/>
    </location>
</feature>
<dbReference type="PANTHER" id="PTHR44360:SF1">
    <property type="entry name" value="DNAJ HOMOLOG SUBFAMILY B MEMBER 9"/>
    <property type="match status" value="1"/>
</dbReference>
<evidence type="ECO:0000313" key="5">
    <source>
        <dbReference type="EMBL" id="OIP98448.1"/>
    </source>
</evidence>
<evidence type="ECO:0000256" key="1">
    <source>
        <dbReference type="ARBA" id="ARBA00023186"/>
    </source>
</evidence>
<dbReference type="SUPFAM" id="SSF46565">
    <property type="entry name" value="Chaperone J-domain"/>
    <property type="match status" value="1"/>
</dbReference>
<dbReference type="AlphaFoldDB" id="A0A1J5J4K1"/>
<reference evidence="5 6" key="1">
    <citation type="journal article" date="2016" name="Environ. Microbiol.">
        <title>Genomic resolution of a cold subsurface aquifer community provides metabolic insights for novel microbes adapted to high CO concentrations.</title>
        <authorList>
            <person name="Probst A.J."/>
            <person name="Castelle C.J."/>
            <person name="Singh A."/>
            <person name="Brown C.T."/>
            <person name="Anantharaman K."/>
            <person name="Sharon I."/>
            <person name="Hug L.A."/>
            <person name="Burstein D."/>
            <person name="Emerson J.B."/>
            <person name="Thomas B.C."/>
            <person name="Banfield J.F."/>
        </authorList>
    </citation>
    <scope>NUCLEOTIDE SEQUENCE [LARGE SCALE GENOMIC DNA]</scope>
    <source>
        <strain evidence="5">CG2_30_54_11</strain>
    </source>
</reference>
<evidence type="ECO:0000256" key="3">
    <source>
        <dbReference type="SAM" id="Phobius"/>
    </source>
</evidence>
<proteinExistence type="predicted"/>
<feature type="transmembrane region" description="Helical" evidence="3">
    <location>
        <begin position="295"/>
        <end position="316"/>
    </location>
</feature>
<feature type="domain" description="J" evidence="4">
    <location>
        <begin position="3"/>
        <end position="68"/>
    </location>
</feature>
<feature type="region of interest" description="Disordered" evidence="2">
    <location>
        <begin position="74"/>
        <end position="106"/>
    </location>
</feature>
<dbReference type="Pfam" id="PF00226">
    <property type="entry name" value="DnaJ"/>
    <property type="match status" value="1"/>
</dbReference>
<sequence>MKNYYKILEVQKNATEDQIRDSFHLLAQKYHPDRNPGDEGAKGKFQEINEAYQTLKDPQKKTVYDFDLRKYEEQGSVPPPAAGSARPGFDDSAYKSPEYSQNGGKVRKPRKIPLWLRRILDFLQIISRLLIGAAIGAALIALRGLALGDIGSSGIVLWLWGIVSGGLLGLTLPDENQLEGVLKERFKDGYSFTKSLLSGVAGAFWGALLADTLAFQLDMPSDNAVLIGSLLGCAVIGSIANIEAFWTKLRLPRAYFELFFFTIRMIAIALILSGATMAVNAGIGLITGESALWTAGYFGGLCGLIIGTMAPSDLLAYARYASAYVGKLIVLLLILGALVIGLAGGYFGRGLIQ</sequence>
<dbReference type="GO" id="GO:0051087">
    <property type="term" value="F:protein-folding chaperone binding"/>
    <property type="evidence" value="ECO:0007669"/>
    <property type="project" value="TreeGrafter"/>
</dbReference>
<organism evidence="5 6">
    <name type="scientific">Candidatus Wirthbacteria bacterium CG2_30_54_11</name>
    <dbReference type="NCBI Taxonomy" id="1817892"/>
    <lineage>
        <taxon>Bacteria</taxon>
        <taxon>Candidatus Wirthbacteria</taxon>
    </lineage>
</organism>
<keyword evidence="3" id="KW-0472">Membrane</keyword>
<keyword evidence="3" id="KW-0812">Transmembrane</keyword>
<dbReference type="SMART" id="SM00271">
    <property type="entry name" value="DnaJ"/>
    <property type="match status" value="1"/>
</dbReference>
<feature type="transmembrane region" description="Helical" evidence="3">
    <location>
        <begin position="223"/>
        <end position="246"/>
    </location>
</feature>
<gene>
    <name evidence="5" type="ORF">AUK40_01515</name>
</gene>
<name>A0A1J5J4K1_9BACT</name>
<protein>
    <recommendedName>
        <fullName evidence="4">J domain-containing protein</fullName>
    </recommendedName>
</protein>
<keyword evidence="1" id="KW-0143">Chaperone</keyword>
<evidence type="ECO:0000259" key="4">
    <source>
        <dbReference type="PROSITE" id="PS50076"/>
    </source>
</evidence>
<feature type="transmembrane region" description="Helical" evidence="3">
    <location>
        <begin position="119"/>
        <end position="143"/>
    </location>
</feature>
<dbReference type="PRINTS" id="PR00625">
    <property type="entry name" value="JDOMAIN"/>
</dbReference>
<dbReference type="EMBL" id="MNZT01000026">
    <property type="protein sequence ID" value="OIP98448.1"/>
    <property type="molecule type" value="Genomic_DNA"/>
</dbReference>
<feature type="transmembrane region" description="Helical" evidence="3">
    <location>
        <begin position="328"/>
        <end position="347"/>
    </location>
</feature>
<dbReference type="InterPro" id="IPR051948">
    <property type="entry name" value="Hsp70_co-chaperone_J-domain"/>
</dbReference>
<dbReference type="Gene3D" id="1.10.287.110">
    <property type="entry name" value="DnaJ domain"/>
    <property type="match status" value="1"/>
</dbReference>